<organism evidence="2 3">
    <name type="scientific">Magnetovibrio blakemorei</name>
    <dbReference type="NCBI Taxonomy" id="28181"/>
    <lineage>
        <taxon>Bacteria</taxon>
        <taxon>Pseudomonadati</taxon>
        <taxon>Pseudomonadota</taxon>
        <taxon>Alphaproteobacteria</taxon>
        <taxon>Rhodospirillales</taxon>
        <taxon>Magnetovibrionaceae</taxon>
        <taxon>Magnetovibrio</taxon>
    </lineage>
</organism>
<dbReference type="InterPro" id="IPR014880">
    <property type="entry name" value="SoxZ_dom"/>
</dbReference>
<dbReference type="InterPro" id="IPR013783">
    <property type="entry name" value="Ig-like_fold"/>
</dbReference>
<proteinExistence type="predicted"/>
<dbReference type="Proteomes" id="UP000095347">
    <property type="component" value="Unassembled WGS sequence"/>
</dbReference>
<protein>
    <submittedName>
        <fullName evidence="2">Thiosulfate oxidation carrier complex protein SoxZ</fullName>
    </submittedName>
</protein>
<evidence type="ECO:0000313" key="2">
    <source>
        <dbReference type="EMBL" id="OEJ66876.1"/>
    </source>
</evidence>
<dbReference type="STRING" id="28181.BEN30_10780"/>
<dbReference type="AlphaFoldDB" id="A0A1E5Q809"/>
<feature type="domain" description="Sulphur oxidation protein SoxZ" evidence="1">
    <location>
        <begin position="8"/>
        <end position="99"/>
    </location>
</feature>
<dbReference type="InterPro" id="IPR030995">
    <property type="entry name" value="SoxZ"/>
</dbReference>
<sequence>MANKPRVKLPKSAKAGEIVQIKTLASHDMETGNRKDKKGNKIPRLILNKFSCSFKGEELFGATMHPSVSANPYIAFSITAKESGTYDFTWTDDNGEVTKVSQDMSVS</sequence>
<accession>A0A1E5Q809</accession>
<gene>
    <name evidence="2" type="ORF">BEN30_10780</name>
</gene>
<dbReference type="InterPro" id="IPR014756">
    <property type="entry name" value="Ig_E-set"/>
</dbReference>
<dbReference type="Pfam" id="PF08770">
    <property type="entry name" value="SoxZ"/>
    <property type="match status" value="1"/>
</dbReference>
<comment type="caution">
    <text evidence="2">The sequence shown here is derived from an EMBL/GenBank/DDBJ whole genome shotgun (WGS) entry which is preliminary data.</text>
</comment>
<reference evidence="3" key="1">
    <citation type="submission" date="2016-07" db="EMBL/GenBank/DDBJ databases">
        <authorList>
            <person name="Florea S."/>
            <person name="Webb J.S."/>
            <person name="Jaromczyk J."/>
            <person name="Schardl C.L."/>
        </authorList>
    </citation>
    <scope>NUCLEOTIDE SEQUENCE [LARGE SCALE GENOMIC DNA]</scope>
    <source>
        <strain evidence="3">MV-1</strain>
    </source>
</reference>
<dbReference type="SUPFAM" id="SSF81296">
    <property type="entry name" value="E set domains"/>
    <property type="match status" value="1"/>
</dbReference>
<dbReference type="EMBL" id="MCGG01000027">
    <property type="protein sequence ID" value="OEJ66876.1"/>
    <property type="molecule type" value="Genomic_DNA"/>
</dbReference>
<keyword evidence="3" id="KW-1185">Reference proteome</keyword>
<dbReference type="NCBIfam" id="TIGR04490">
    <property type="entry name" value="SoxZ_true"/>
    <property type="match status" value="1"/>
</dbReference>
<dbReference type="RefSeq" id="WP_069958083.1">
    <property type="nucleotide sequence ID" value="NZ_MCGG01000027.1"/>
</dbReference>
<dbReference type="Gene3D" id="2.60.40.10">
    <property type="entry name" value="Immunoglobulins"/>
    <property type="match status" value="1"/>
</dbReference>
<name>A0A1E5Q809_9PROT</name>
<evidence type="ECO:0000259" key="1">
    <source>
        <dbReference type="Pfam" id="PF08770"/>
    </source>
</evidence>
<evidence type="ECO:0000313" key="3">
    <source>
        <dbReference type="Proteomes" id="UP000095347"/>
    </source>
</evidence>
<dbReference type="OrthoDB" id="9795530at2"/>